<evidence type="ECO:0000256" key="4">
    <source>
        <dbReference type="ARBA" id="ARBA00023136"/>
    </source>
</evidence>
<accession>A0ABV4UQP7</accession>
<dbReference type="PANTHER" id="PTHR23534">
    <property type="entry name" value="MFS PERMEASE"/>
    <property type="match status" value="1"/>
</dbReference>
<feature type="transmembrane region" description="Helical" evidence="5">
    <location>
        <begin position="87"/>
        <end position="106"/>
    </location>
</feature>
<organism evidence="7 8">
    <name type="scientific">Arthrobacter halodurans</name>
    <dbReference type="NCBI Taxonomy" id="516699"/>
    <lineage>
        <taxon>Bacteria</taxon>
        <taxon>Bacillati</taxon>
        <taxon>Actinomycetota</taxon>
        <taxon>Actinomycetes</taxon>
        <taxon>Micrococcales</taxon>
        <taxon>Micrococcaceae</taxon>
        <taxon>Arthrobacter</taxon>
    </lineage>
</organism>
<feature type="transmembrane region" description="Helical" evidence="5">
    <location>
        <begin position="380"/>
        <end position="399"/>
    </location>
</feature>
<feature type="domain" description="Major facilitator superfamily (MFS) profile" evidence="6">
    <location>
        <begin position="22"/>
        <end position="434"/>
    </location>
</feature>
<evidence type="ECO:0000313" key="8">
    <source>
        <dbReference type="Proteomes" id="UP001575652"/>
    </source>
</evidence>
<keyword evidence="8" id="KW-1185">Reference proteome</keyword>
<feature type="transmembrane region" description="Helical" evidence="5">
    <location>
        <begin position="22"/>
        <end position="44"/>
    </location>
</feature>
<dbReference type="InterPro" id="IPR020846">
    <property type="entry name" value="MFS_dom"/>
</dbReference>
<comment type="subcellular location">
    <subcellularLocation>
        <location evidence="1">Cell membrane</location>
        <topology evidence="1">Multi-pass membrane protein</topology>
    </subcellularLocation>
</comment>
<proteinExistence type="predicted"/>
<evidence type="ECO:0000256" key="2">
    <source>
        <dbReference type="ARBA" id="ARBA00022692"/>
    </source>
</evidence>
<feature type="transmembrane region" description="Helical" evidence="5">
    <location>
        <begin position="187"/>
        <end position="204"/>
    </location>
</feature>
<feature type="transmembrane region" description="Helical" evidence="5">
    <location>
        <begin position="151"/>
        <end position="167"/>
    </location>
</feature>
<evidence type="ECO:0000259" key="6">
    <source>
        <dbReference type="PROSITE" id="PS50850"/>
    </source>
</evidence>
<sequence length="445" mass="44230">MTERHDAALDAAALRAAHQRRVVASLSLGQLLSGVGNGAGLAIGSLMAVDLTGSNAFAGAATTAISVAGALSALPLAGLAVRRGRRFALSTGLLIAALGAVGMMLAPVTGSFAVLLLGAAFLGVGTAANLQARFAATDLAADATRGRDLGLVVWAITIGAVAGPNLIGPGSEIGAALGLPPLSGPFLFSLAGLLLAVVVLNVGLRPDPLHYARQTGTGAPGRTHRPRAGLREGLAAVRASPGARLGISTLVAAHLVMVAVMSMTPVHLKELASGGAGHAAAHHETSPDTLVLIGFTISLHIAGMYALSPLVGWLADRLGRPQVMLAAQAVLAAAVLTAALGQYAQAAVTVGLVLLGVGWSLAVISASAFVAESVAGERRVLVQGLSDTLMGAAGALGAAGSGVVLALVGFGGLNLAALLVIGFIAAWCLREVRRVRARRGEPAPA</sequence>
<dbReference type="InterPro" id="IPR036259">
    <property type="entry name" value="MFS_trans_sf"/>
</dbReference>
<evidence type="ECO:0000256" key="3">
    <source>
        <dbReference type="ARBA" id="ARBA00022989"/>
    </source>
</evidence>
<dbReference type="PANTHER" id="PTHR23534:SF1">
    <property type="entry name" value="MAJOR FACILITATOR SUPERFAMILY PROTEIN"/>
    <property type="match status" value="1"/>
</dbReference>
<evidence type="ECO:0000313" key="7">
    <source>
        <dbReference type="EMBL" id="MFB0835551.1"/>
    </source>
</evidence>
<dbReference type="PROSITE" id="PS50850">
    <property type="entry name" value="MFS"/>
    <property type="match status" value="1"/>
</dbReference>
<dbReference type="Gene3D" id="1.20.1250.20">
    <property type="entry name" value="MFS general substrate transporter like domains"/>
    <property type="match status" value="2"/>
</dbReference>
<evidence type="ECO:0000256" key="5">
    <source>
        <dbReference type="SAM" id="Phobius"/>
    </source>
</evidence>
<gene>
    <name evidence="7" type="ORF">ACETWP_13235</name>
</gene>
<comment type="caution">
    <text evidence="7">The sequence shown here is derived from an EMBL/GenBank/DDBJ whole genome shotgun (WGS) entry which is preliminary data.</text>
</comment>
<evidence type="ECO:0000256" key="1">
    <source>
        <dbReference type="ARBA" id="ARBA00004651"/>
    </source>
</evidence>
<dbReference type="InterPro" id="IPR011701">
    <property type="entry name" value="MFS"/>
</dbReference>
<feature type="transmembrane region" description="Helical" evidence="5">
    <location>
        <begin position="323"/>
        <end position="344"/>
    </location>
</feature>
<dbReference type="EMBL" id="JBHDLJ010000011">
    <property type="protein sequence ID" value="MFB0835551.1"/>
    <property type="molecule type" value="Genomic_DNA"/>
</dbReference>
<feature type="transmembrane region" description="Helical" evidence="5">
    <location>
        <begin position="245"/>
        <end position="264"/>
    </location>
</feature>
<dbReference type="SUPFAM" id="SSF103473">
    <property type="entry name" value="MFS general substrate transporter"/>
    <property type="match status" value="1"/>
</dbReference>
<protein>
    <submittedName>
        <fullName evidence="7">MFS transporter</fullName>
    </submittedName>
</protein>
<feature type="transmembrane region" description="Helical" evidence="5">
    <location>
        <begin position="56"/>
        <end position="80"/>
    </location>
</feature>
<keyword evidence="3 5" id="KW-1133">Transmembrane helix</keyword>
<name>A0ABV4UQP7_9MICC</name>
<keyword evidence="2 5" id="KW-0812">Transmembrane</keyword>
<dbReference type="Proteomes" id="UP001575652">
    <property type="component" value="Unassembled WGS sequence"/>
</dbReference>
<feature type="transmembrane region" description="Helical" evidence="5">
    <location>
        <begin position="112"/>
        <end position="130"/>
    </location>
</feature>
<reference evidence="7 8" key="1">
    <citation type="submission" date="2024-09" db="EMBL/GenBank/DDBJ databases">
        <authorList>
            <person name="Salinas-Garcia M.A."/>
            <person name="Prieme A."/>
        </authorList>
    </citation>
    <scope>NUCLEOTIDE SEQUENCE [LARGE SCALE GENOMIC DNA]</scope>
    <source>
        <strain evidence="7 8">DSM 21081</strain>
    </source>
</reference>
<keyword evidence="4 5" id="KW-0472">Membrane</keyword>
<feature type="transmembrane region" description="Helical" evidence="5">
    <location>
        <begin position="290"/>
        <end position="311"/>
    </location>
</feature>
<dbReference type="RefSeq" id="WP_373972719.1">
    <property type="nucleotide sequence ID" value="NZ_JBHDLJ010000011.1"/>
</dbReference>
<dbReference type="Pfam" id="PF07690">
    <property type="entry name" value="MFS_1"/>
    <property type="match status" value="2"/>
</dbReference>
<feature type="transmembrane region" description="Helical" evidence="5">
    <location>
        <begin position="405"/>
        <end position="429"/>
    </location>
</feature>
<feature type="transmembrane region" description="Helical" evidence="5">
    <location>
        <begin position="350"/>
        <end position="371"/>
    </location>
</feature>